<dbReference type="AlphaFoldDB" id="A0A8J6IVN2"/>
<name>A0A8J6IVN2_9FIRM</name>
<evidence type="ECO:0000256" key="1">
    <source>
        <dbReference type="SAM" id="MobiDB-lite"/>
    </source>
</evidence>
<dbReference type="Proteomes" id="UP000602260">
    <property type="component" value="Unassembled WGS sequence"/>
</dbReference>
<evidence type="ECO:0000313" key="2">
    <source>
        <dbReference type="EMBL" id="MBC5716194.1"/>
    </source>
</evidence>
<sequence>MDKVITSGWDFHGGMGEKAQFHIESDWNYLYKLYNHTAEPSSKIAVNQGGKTGDVSPSGWPGGRMGWRLQTFL</sequence>
<organism evidence="2 3">
    <name type="scientific">Flintibacter faecis</name>
    <dbReference type="NCBI Taxonomy" id="2763047"/>
    <lineage>
        <taxon>Bacteria</taxon>
        <taxon>Bacillati</taxon>
        <taxon>Bacillota</taxon>
        <taxon>Clostridia</taxon>
        <taxon>Eubacteriales</taxon>
        <taxon>Flintibacter</taxon>
    </lineage>
</organism>
<feature type="region of interest" description="Disordered" evidence="1">
    <location>
        <begin position="44"/>
        <end position="65"/>
    </location>
</feature>
<keyword evidence="3" id="KW-1185">Reference proteome</keyword>
<comment type="caution">
    <text evidence="2">The sequence shown here is derived from an EMBL/GenBank/DDBJ whole genome shotgun (WGS) entry which is preliminary data.</text>
</comment>
<reference evidence="2" key="1">
    <citation type="submission" date="2020-08" db="EMBL/GenBank/DDBJ databases">
        <title>Genome public.</title>
        <authorList>
            <person name="Liu C."/>
            <person name="Sun Q."/>
        </authorList>
    </citation>
    <scope>NUCLEOTIDE SEQUENCE</scope>
    <source>
        <strain evidence="2">BX5</strain>
    </source>
</reference>
<protein>
    <submittedName>
        <fullName evidence="2">Uncharacterized protein</fullName>
    </submittedName>
</protein>
<gene>
    <name evidence="2" type="ORF">H8S55_02460</name>
</gene>
<proteinExistence type="predicted"/>
<dbReference type="EMBL" id="JACOPN010000001">
    <property type="protein sequence ID" value="MBC5716194.1"/>
    <property type="molecule type" value="Genomic_DNA"/>
</dbReference>
<accession>A0A8J6IVN2</accession>
<evidence type="ECO:0000313" key="3">
    <source>
        <dbReference type="Proteomes" id="UP000602260"/>
    </source>
</evidence>